<feature type="region of interest" description="Disordered" evidence="3">
    <location>
        <begin position="1"/>
        <end position="41"/>
    </location>
</feature>
<evidence type="ECO:0000256" key="3">
    <source>
        <dbReference type="SAM" id="MobiDB-lite"/>
    </source>
</evidence>
<dbReference type="Gene3D" id="3.30.60.10">
    <property type="entry name" value="Endochitinase-like"/>
    <property type="match status" value="1"/>
</dbReference>
<dbReference type="InterPro" id="IPR001002">
    <property type="entry name" value="Chitin-bd_1"/>
</dbReference>
<name>A0AAD5Y458_9FUNG</name>
<dbReference type="CDD" id="cd22191">
    <property type="entry name" value="DPBB_RlpA_EXP_N-like"/>
    <property type="match status" value="1"/>
</dbReference>
<evidence type="ECO:0000256" key="2">
    <source>
        <dbReference type="PROSITE-ProRule" id="PRU00261"/>
    </source>
</evidence>
<feature type="domain" description="Chitin-binding type-1" evidence="4">
    <location>
        <begin position="67"/>
        <end position="110"/>
    </location>
</feature>
<dbReference type="PROSITE" id="PS00026">
    <property type="entry name" value="CHIT_BIND_I_1"/>
    <property type="match status" value="1"/>
</dbReference>
<dbReference type="InterPro" id="IPR036861">
    <property type="entry name" value="Endochitinase-like_sf"/>
</dbReference>
<comment type="caution">
    <text evidence="2">Lacks conserved residue(s) required for the propagation of feature annotation.</text>
</comment>
<feature type="non-terminal residue" evidence="5">
    <location>
        <position position="1"/>
    </location>
</feature>
<gene>
    <name evidence="5" type="ORF">HK103_003166</name>
</gene>
<dbReference type="SUPFAM" id="SSF57016">
    <property type="entry name" value="Plant lectins/antimicrobial peptides"/>
    <property type="match status" value="1"/>
</dbReference>
<keyword evidence="2" id="KW-1015">Disulfide bond</keyword>
<dbReference type="EMBL" id="JADGKB010000223">
    <property type="protein sequence ID" value="KAJ3250797.1"/>
    <property type="molecule type" value="Genomic_DNA"/>
</dbReference>
<dbReference type="Gene3D" id="2.40.40.10">
    <property type="entry name" value="RlpA-like domain"/>
    <property type="match status" value="1"/>
</dbReference>
<dbReference type="PROSITE" id="PS50941">
    <property type="entry name" value="CHIT_BIND_I_2"/>
    <property type="match status" value="1"/>
</dbReference>
<dbReference type="SUPFAM" id="SSF50685">
    <property type="entry name" value="Barwin-like endoglucanases"/>
    <property type="match status" value="1"/>
</dbReference>
<keyword evidence="1 2" id="KW-0147">Chitin-binding</keyword>
<feature type="disulfide bond" evidence="2">
    <location>
        <begin position="76"/>
        <end position="88"/>
    </location>
</feature>
<evidence type="ECO:0000259" key="4">
    <source>
        <dbReference type="PROSITE" id="PS50941"/>
    </source>
</evidence>
<feature type="compositionally biased region" description="Low complexity" evidence="3">
    <location>
        <begin position="24"/>
        <end position="39"/>
    </location>
</feature>
<dbReference type="GO" id="GO:0008061">
    <property type="term" value="F:chitin binding"/>
    <property type="evidence" value="ECO:0007669"/>
    <property type="project" value="UniProtKB-UniRule"/>
</dbReference>
<dbReference type="AlphaFoldDB" id="A0AAD5Y458"/>
<keyword evidence="6" id="KW-1185">Reference proteome</keyword>
<comment type="caution">
    <text evidence="5">The sequence shown here is derived from an EMBL/GenBank/DDBJ whole genome shotgun (WGS) entry which is preliminary data.</text>
</comment>
<evidence type="ECO:0000313" key="5">
    <source>
        <dbReference type="EMBL" id="KAJ3250797.1"/>
    </source>
</evidence>
<sequence>CLAAPAQGNQPAPVVTVAPAGTTQIPPSGSQGGSSVPISTAPVPNPVPAAISSPFNYPTAQTNLRPGGSCGNGISCIYGECCSAFGNCGNSAGYCGSGCQSAFSPNGCQVSTPPAYGPDTESACIRPPSTLSFTGGSMYSTMTNYDPSPGSACPPYTKFTPLGTPIVALSLDVYAQMDVCYKQIKISVVPNGPSVIATVVDKCVGCIGIENIDANDQVWQSLGLLDRKLEIGGVCYVQWEFVNIPN</sequence>
<feature type="disulfide bond" evidence="2">
    <location>
        <begin position="81"/>
        <end position="95"/>
    </location>
</feature>
<dbReference type="Proteomes" id="UP001210925">
    <property type="component" value="Unassembled WGS sequence"/>
</dbReference>
<proteinExistence type="predicted"/>
<organism evidence="5 6">
    <name type="scientific">Boothiomyces macroporosus</name>
    <dbReference type="NCBI Taxonomy" id="261099"/>
    <lineage>
        <taxon>Eukaryota</taxon>
        <taxon>Fungi</taxon>
        <taxon>Fungi incertae sedis</taxon>
        <taxon>Chytridiomycota</taxon>
        <taxon>Chytridiomycota incertae sedis</taxon>
        <taxon>Chytridiomycetes</taxon>
        <taxon>Rhizophydiales</taxon>
        <taxon>Terramycetaceae</taxon>
        <taxon>Boothiomyces</taxon>
    </lineage>
</organism>
<accession>A0AAD5Y458</accession>
<protein>
    <recommendedName>
        <fullName evidence="4">Chitin-binding type-1 domain-containing protein</fullName>
    </recommendedName>
</protein>
<evidence type="ECO:0000256" key="1">
    <source>
        <dbReference type="ARBA" id="ARBA00022669"/>
    </source>
</evidence>
<evidence type="ECO:0000313" key="6">
    <source>
        <dbReference type="Proteomes" id="UP001210925"/>
    </source>
</evidence>
<reference evidence="5" key="1">
    <citation type="submission" date="2020-05" db="EMBL/GenBank/DDBJ databases">
        <title>Phylogenomic resolution of chytrid fungi.</title>
        <authorList>
            <person name="Stajich J.E."/>
            <person name="Amses K."/>
            <person name="Simmons R."/>
            <person name="Seto K."/>
            <person name="Myers J."/>
            <person name="Bonds A."/>
            <person name="Quandt C.A."/>
            <person name="Barry K."/>
            <person name="Liu P."/>
            <person name="Grigoriev I."/>
            <person name="Longcore J.E."/>
            <person name="James T.Y."/>
        </authorList>
    </citation>
    <scope>NUCLEOTIDE SEQUENCE</scope>
    <source>
        <strain evidence="5">PLAUS21</strain>
    </source>
</reference>
<dbReference type="InterPro" id="IPR036908">
    <property type="entry name" value="RlpA-like_sf"/>
</dbReference>
<dbReference type="InterPro" id="IPR018371">
    <property type="entry name" value="Chitin-binding_1_CS"/>
</dbReference>